<dbReference type="EMBL" id="KN847499">
    <property type="protein sequence ID" value="KIW11093.1"/>
    <property type="molecule type" value="Genomic_DNA"/>
</dbReference>
<organism evidence="2 3">
    <name type="scientific">Exophiala spinifera</name>
    <dbReference type="NCBI Taxonomy" id="91928"/>
    <lineage>
        <taxon>Eukaryota</taxon>
        <taxon>Fungi</taxon>
        <taxon>Dikarya</taxon>
        <taxon>Ascomycota</taxon>
        <taxon>Pezizomycotina</taxon>
        <taxon>Eurotiomycetes</taxon>
        <taxon>Chaetothyriomycetidae</taxon>
        <taxon>Chaetothyriales</taxon>
        <taxon>Herpotrichiellaceae</taxon>
        <taxon>Exophiala</taxon>
    </lineage>
</organism>
<accession>A0A0D2AWM5</accession>
<gene>
    <name evidence="2" type="ORF">PV08_10392</name>
</gene>
<feature type="region of interest" description="Disordered" evidence="1">
    <location>
        <begin position="535"/>
        <end position="574"/>
    </location>
</feature>
<feature type="region of interest" description="Disordered" evidence="1">
    <location>
        <begin position="1"/>
        <end position="267"/>
    </location>
</feature>
<dbReference type="STRING" id="91928.A0A0D2AWM5"/>
<reference evidence="2 3" key="1">
    <citation type="submission" date="2015-01" db="EMBL/GenBank/DDBJ databases">
        <title>The Genome Sequence of Exophiala spinifera CBS89968.</title>
        <authorList>
            <consortium name="The Broad Institute Genomics Platform"/>
            <person name="Cuomo C."/>
            <person name="de Hoog S."/>
            <person name="Gorbushina A."/>
            <person name="Stielow B."/>
            <person name="Teixiera M."/>
            <person name="Abouelleil A."/>
            <person name="Chapman S.B."/>
            <person name="Priest M."/>
            <person name="Young S.K."/>
            <person name="Wortman J."/>
            <person name="Nusbaum C."/>
            <person name="Birren B."/>
        </authorList>
    </citation>
    <scope>NUCLEOTIDE SEQUENCE [LARGE SCALE GENOMIC DNA]</scope>
    <source>
        <strain evidence="2 3">CBS 89968</strain>
    </source>
</reference>
<evidence type="ECO:0000313" key="2">
    <source>
        <dbReference type="EMBL" id="KIW11093.1"/>
    </source>
</evidence>
<feature type="region of interest" description="Disordered" evidence="1">
    <location>
        <begin position="305"/>
        <end position="337"/>
    </location>
</feature>
<name>A0A0D2AWM5_9EURO</name>
<feature type="compositionally biased region" description="Basic and acidic residues" evidence="1">
    <location>
        <begin position="128"/>
        <end position="137"/>
    </location>
</feature>
<feature type="region of interest" description="Disordered" evidence="1">
    <location>
        <begin position="352"/>
        <end position="495"/>
    </location>
</feature>
<dbReference type="OrthoDB" id="5407305at2759"/>
<feature type="region of interest" description="Disordered" evidence="1">
    <location>
        <begin position="870"/>
        <end position="891"/>
    </location>
</feature>
<feature type="compositionally biased region" description="Low complexity" evidence="1">
    <location>
        <begin position="440"/>
        <end position="454"/>
    </location>
</feature>
<keyword evidence="3" id="KW-1185">Reference proteome</keyword>
<dbReference type="HOGENOM" id="CLU_290027_0_0_1"/>
<evidence type="ECO:0000256" key="1">
    <source>
        <dbReference type="SAM" id="MobiDB-lite"/>
    </source>
</evidence>
<feature type="compositionally biased region" description="Basic and acidic residues" evidence="1">
    <location>
        <begin position="742"/>
        <end position="752"/>
    </location>
</feature>
<dbReference type="VEuPathDB" id="FungiDB:PV08_10392"/>
<dbReference type="GeneID" id="27337475"/>
<feature type="compositionally biased region" description="Polar residues" evidence="1">
    <location>
        <begin position="877"/>
        <end position="888"/>
    </location>
</feature>
<dbReference type="Proteomes" id="UP000053328">
    <property type="component" value="Unassembled WGS sequence"/>
</dbReference>
<feature type="compositionally biased region" description="Basic and acidic residues" evidence="1">
    <location>
        <begin position="382"/>
        <end position="398"/>
    </location>
</feature>
<sequence>MPIRDVAERPPSPVFSQPQSVSARSSEQKGRKKDWVGSASKRLRLPKLREKRSLSQVQEASMPSKESAQKPIVGPAKSRVATPVAAQLTQKSTLERPGPTKQSSSPTDKPLPSLPVATVDYKSPVRRSLIDCSERPLRRSVSPPDGGPPKEEEWPSIQPSTGTTVPIPEPCKAPAKPSLGESIIDGLRSLNLQDNEDEKEKGYPAVEFANSAVERKKESKSHSSGRQMHTSLGILDNDSDRPLSSSQLPKPRDSMLQTLSRHTDNPVIRQTKTSAMRLQNAMGKRTWSSGEKSVATEDALPSIQQPSTLLGKPRHIDGRGPNPTRSASKGRHAVTVRGSPYIIPTRVPLRANAASPANQQEMTHDDHSMMVSGGLENSISHGLDHVGRKEESTAKDVSRQSSLPVPSRIKGERASPGTEGVSPHGQPSLDDTSKPTECPGTQGSSGAASTNSSSPRVAGQSPPVADSCIDLRDALSSPVPPLDHTVRSADISNSTTRGYDSYGGFRIKHLGNGLLEGPTLRINDSASRILLGSDEKASDPVAPSARSSVILRRKRSAPEIGQRKDTKTSSRPTSAIFDRPLSFIARNIADRTSEIRALGDDEVRQLIGDCDSPSQPQSAELPGRESVYVHDSRPSSLIIKYVKRDSWESPRNPAPVQCDWPGKDFAEFNLCASPDRSPPKLTSASFYEKGDPSKSKSSIYTDAEPPKTGSASIKSITSRPSTIALRAPPSREIAPFLFQDTKNGEKKGKESIGKVSVRLEVSGGADSGDSTTTYPPRVSSRRPKPPPIIVSPPQNAGPTVSIKPRASNGREVDPDFLKKPRNVKTFSQSVSPHTDSTKARRVARKLGYTPTSSSKKVISNLRGLFHKRSVESETTNDDGTGSIRQSLMPNPLRINPSDCGAAASDNTNSAPRNLIRNPFISPTTPFTATVQPSPYPGISGVSAQQRDNAKASGSADTTPPLPSPAETLANATTLTHSLLDLAHIETDLQRKSHLIQMSKCMVEVVGAARDAEKAMEKAKMEAARAEVSWLKVQKTMAEMVEHVVKVDALSRKQGSD</sequence>
<feature type="compositionally biased region" description="Polar residues" evidence="1">
    <location>
        <begin position="709"/>
        <end position="721"/>
    </location>
</feature>
<proteinExistence type="predicted"/>
<dbReference type="AlphaFoldDB" id="A0A0D2AWM5"/>
<feature type="compositionally biased region" description="Polar residues" evidence="1">
    <location>
        <begin position="56"/>
        <end position="66"/>
    </location>
</feature>
<dbReference type="RefSeq" id="XP_016231309.1">
    <property type="nucleotide sequence ID" value="XM_016384707.1"/>
</dbReference>
<feature type="region of interest" description="Disordered" evidence="1">
    <location>
        <begin position="933"/>
        <end position="963"/>
    </location>
</feature>
<protein>
    <submittedName>
        <fullName evidence="2">Uncharacterized protein</fullName>
    </submittedName>
</protein>
<evidence type="ECO:0000313" key="3">
    <source>
        <dbReference type="Proteomes" id="UP000053328"/>
    </source>
</evidence>
<feature type="compositionally biased region" description="Basic and acidic residues" evidence="1">
    <location>
        <begin position="26"/>
        <end position="35"/>
    </location>
</feature>
<feature type="region of interest" description="Disordered" evidence="1">
    <location>
        <begin position="677"/>
        <end position="816"/>
    </location>
</feature>